<organism evidence="6 7">
    <name type="scientific">Pseudobacteriovorax antillogorgiicola</name>
    <dbReference type="NCBI Taxonomy" id="1513793"/>
    <lineage>
        <taxon>Bacteria</taxon>
        <taxon>Pseudomonadati</taxon>
        <taxon>Bdellovibrionota</taxon>
        <taxon>Oligoflexia</taxon>
        <taxon>Oligoflexales</taxon>
        <taxon>Pseudobacteriovoracaceae</taxon>
        <taxon>Pseudobacteriovorax</taxon>
    </lineage>
</organism>
<keyword evidence="7" id="KW-1185">Reference proteome</keyword>
<dbReference type="OrthoDB" id="5288439at2"/>
<proteinExistence type="predicted"/>
<evidence type="ECO:0000259" key="3">
    <source>
        <dbReference type="Pfam" id="PF01170"/>
    </source>
</evidence>
<evidence type="ECO:0000259" key="4">
    <source>
        <dbReference type="Pfam" id="PF02926"/>
    </source>
</evidence>
<reference evidence="7" key="1">
    <citation type="submission" date="2017-04" db="EMBL/GenBank/DDBJ databases">
        <authorList>
            <person name="Varghese N."/>
            <person name="Submissions S."/>
        </authorList>
    </citation>
    <scope>NUCLEOTIDE SEQUENCE [LARGE SCALE GENOMIC DNA]</scope>
    <source>
        <strain evidence="7">RKEM611</strain>
    </source>
</reference>
<dbReference type="Pfam" id="PF01170">
    <property type="entry name" value="UPF0020"/>
    <property type="match status" value="1"/>
</dbReference>
<dbReference type="Gene3D" id="3.40.50.150">
    <property type="entry name" value="Vaccinia Virus protein VP39"/>
    <property type="match status" value="1"/>
</dbReference>
<keyword evidence="1 6" id="KW-0489">Methyltransferase</keyword>
<gene>
    <name evidence="6" type="ORF">SAMN06296036_10198</name>
</gene>
<dbReference type="InterPro" id="IPR054170">
    <property type="entry name" value="RlmL_1st"/>
</dbReference>
<accession>A0A1Y6B2E5</accession>
<evidence type="ECO:0000313" key="6">
    <source>
        <dbReference type="EMBL" id="SME88039.1"/>
    </source>
</evidence>
<keyword evidence="2" id="KW-0808">Transferase</keyword>
<dbReference type="CDD" id="cd11715">
    <property type="entry name" value="THUMP_AdoMetMT"/>
    <property type="match status" value="1"/>
</dbReference>
<feature type="domain" description="Ribosomal RNA large subunit methyltransferase K/L-like methyltransferase" evidence="3">
    <location>
        <begin position="165"/>
        <end position="375"/>
    </location>
</feature>
<evidence type="ECO:0000313" key="7">
    <source>
        <dbReference type="Proteomes" id="UP000192907"/>
    </source>
</evidence>
<dbReference type="PANTHER" id="PTHR47313:SF1">
    <property type="entry name" value="RIBOSOMAL RNA LARGE SUBUNIT METHYLTRANSFERASE K_L"/>
    <property type="match status" value="1"/>
</dbReference>
<dbReference type="Gene3D" id="3.30.2130.30">
    <property type="match status" value="1"/>
</dbReference>
<evidence type="ECO:0000256" key="2">
    <source>
        <dbReference type="ARBA" id="ARBA00022679"/>
    </source>
</evidence>
<dbReference type="InterPro" id="IPR029063">
    <property type="entry name" value="SAM-dependent_MTases_sf"/>
</dbReference>
<name>A0A1Y6B2E5_9BACT</name>
<dbReference type="Pfam" id="PF02926">
    <property type="entry name" value="THUMP"/>
    <property type="match status" value="1"/>
</dbReference>
<dbReference type="GO" id="GO:0070043">
    <property type="term" value="F:rRNA (guanine-N7-)-methyltransferase activity"/>
    <property type="evidence" value="ECO:0007669"/>
    <property type="project" value="TreeGrafter"/>
</dbReference>
<dbReference type="RefSeq" id="WP_132314765.1">
    <property type="nucleotide sequence ID" value="NZ_FWZT01000001.1"/>
</dbReference>
<dbReference type="EMBL" id="FWZT01000001">
    <property type="protein sequence ID" value="SME88039.1"/>
    <property type="molecule type" value="Genomic_DNA"/>
</dbReference>
<protein>
    <submittedName>
        <fullName evidence="6">Putative N6-adenine-specific DNA methylase</fullName>
    </submittedName>
</protein>
<dbReference type="PROSITE" id="PS01261">
    <property type="entry name" value="UPF0020"/>
    <property type="match status" value="1"/>
</dbReference>
<dbReference type="AlphaFoldDB" id="A0A1Y6B2E5"/>
<dbReference type="STRING" id="1513793.SAMN06296036_10198"/>
<dbReference type="GO" id="GO:0008990">
    <property type="term" value="F:rRNA (guanine-N2-)-methyltransferase activity"/>
    <property type="evidence" value="ECO:0007669"/>
    <property type="project" value="TreeGrafter"/>
</dbReference>
<sequence>MLQPYIATCPLEIQDLVAAELRTQGGTKIRSGFKAIQFEAKEENIYRMHLGLRTVSRLLKVLKTGSGSSLAIITNQASKVKWDDYLNESTSFLIEGVAGDRGPKAPSSTQISKAVRFGLEQYYQRKGLQKPRVDLKNPKAKIIAFVHEQRLTISIDTSGKTFHKRGYKLESHPAPVKETLAAAILSAAGYDGSENLYDPMCGSGTIAIEGAYISLDKAPLIHRKKGEFALENLKDFNYQLWRSVQDEVRQSKRGEAPAGIYASDISGEFVEMARSHALRARVEKHIQFKHGSFFELQPPCDPGLLVCNLPYGERLDGQGQESIKDFYQEIGNTLKRQYSGWRVALLAAEDAPYKFIGLRPSKKIPLLNGSIRCKLLIFEMYRGSRKGKEQTEA</sequence>
<dbReference type="PANTHER" id="PTHR47313">
    <property type="entry name" value="RIBOSOMAL RNA LARGE SUBUNIT METHYLTRANSFERASE K/L"/>
    <property type="match status" value="1"/>
</dbReference>
<dbReference type="InterPro" id="IPR000241">
    <property type="entry name" value="RlmKL-like_Mtase"/>
</dbReference>
<evidence type="ECO:0000256" key="1">
    <source>
        <dbReference type="ARBA" id="ARBA00022603"/>
    </source>
</evidence>
<dbReference type="SUPFAM" id="SSF53335">
    <property type="entry name" value="S-adenosyl-L-methionine-dependent methyltransferases"/>
    <property type="match status" value="1"/>
</dbReference>
<dbReference type="InterPro" id="IPR053943">
    <property type="entry name" value="RlmKL-like_Mtase_CS"/>
</dbReference>
<evidence type="ECO:0000259" key="5">
    <source>
        <dbReference type="Pfam" id="PF22020"/>
    </source>
</evidence>
<dbReference type="Proteomes" id="UP000192907">
    <property type="component" value="Unassembled WGS sequence"/>
</dbReference>
<feature type="domain" description="THUMP" evidence="4">
    <location>
        <begin position="72"/>
        <end position="156"/>
    </location>
</feature>
<feature type="domain" description="RlmL ferredoxin-like" evidence="5">
    <location>
        <begin position="5"/>
        <end position="59"/>
    </location>
</feature>
<dbReference type="InterPro" id="IPR004114">
    <property type="entry name" value="THUMP_dom"/>
</dbReference>
<dbReference type="GO" id="GO:0003723">
    <property type="term" value="F:RNA binding"/>
    <property type="evidence" value="ECO:0007669"/>
    <property type="project" value="InterPro"/>
</dbReference>
<dbReference type="Pfam" id="PF22020">
    <property type="entry name" value="RlmL_1st"/>
    <property type="match status" value="1"/>
</dbReference>